<dbReference type="PANTHER" id="PTHR33164:SF43">
    <property type="entry name" value="HTH-TYPE TRANSCRIPTIONAL REPRESSOR YETL"/>
    <property type="match status" value="1"/>
</dbReference>
<dbReference type="GO" id="GO:0006950">
    <property type="term" value="P:response to stress"/>
    <property type="evidence" value="ECO:0007669"/>
    <property type="project" value="TreeGrafter"/>
</dbReference>
<accession>A0A9P3Q5V3</accession>
<dbReference type="InterPro" id="IPR000835">
    <property type="entry name" value="HTH_MarR-typ"/>
</dbReference>
<dbReference type="Proteomes" id="UP001165663">
    <property type="component" value="Unassembled WGS sequence"/>
</dbReference>
<dbReference type="Pfam" id="PF01047">
    <property type="entry name" value="MarR"/>
    <property type="match status" value="1"/>
</dbReference>
<keyword evidence="5" id="KW-1185">Reference proteome</keyword>
<protein>
    <recommendedName>
        <fullName evidence="2">HTH marR-type domain-containing protein</fullName>
    </recommendedName>
</protein>
<dbReference type="SUPFAM" id="SSF46785">
    <property type="entry name" value="Winged helix' DNA-binding domain"/>
    <property type="match status" value="1"/>
</dbReference>
<evidence type="ECO:0000256" key="1">
    <source>
        <dbReference type="SAM" id="MobiDB-lite"/>
    </source>
</evidence>
<gene>
    <name evidence="4" type="ORF">Mkiyose1413_13060</name>
    <name evidence="3" type="ORF">SRL2020028_34230</name>
</gene>
<reference evidence="4" key="1">
    <citation type="submission" date="2022-08" db="EMBL/GenBank/DDBJ databases">
        <title>Mycobacterium kiyosense sp. nov., scotochromogenic slow-glowing species isolated from respiratory specimens.</title>
        <authorList>
            <person name="Fukano H."/>
            <person name="Kazumi Y."/>
            <person name="Sakagami N."/>
            <person name="Ato M."/>
            <person name="Mitarai S."/>
            <person name="Hoshino Y."/>
        </authorList>
    </citation>
    <scope>NUCLEOTIDE SEQUENCE</scope>
    <source>
        <strain evidence="4">1413</strain>
        <strain evidence="3">SRL2020-028</strain>
    </source>
</reference>
<dbReference type="InterPro" id="IPR036388">
    <property type="entry name" value="WH-like_DNA-bd_sf"/>
</dbReference>
<comment type="caution">
    <text evidence="4">The sequence shown here is derived from an EMBL/GenBank/DDBJ whole genome shotgun (WGS) entry which is preliminary data.</text>
</comment>
<dbReference type="InterPro" id="IPR039422">
    <property type="entry name" value="MarR/SlyA-like"/>
</dbReference>
<evidence type="ECO:0000313" key="4">
    <source>
        <dbReference type="EMBL" id="GLD29423.1"/>
    </source>
</evidence>
<dbReference type="EMBL" id="BRZI01000005">
    <property type="protein sequence ID" value="GLD29423.1"/>
    <property type="molecule type" value="Genomic_DNA"/>
</dbReference>
<dbReference type="Gene3D" id="1.10.10.10">
    <property type="entry name" value="Winged helix-like DNA-binding domain superfamily/Winged helix DNA-binding domain"/>
    <property type="match status" value="1"/>
</dbReference>
<dbReference type="PANTHER" id="PTHR33164">
    <property type="entry name" value="TRANSCRIPTIONAL REGULATOR, MARR FAMILY"/>
    <property type="match status" value="1"/>
</dbReference>
<sequence>MTPSPDDFAGILRALQDLRIGFEIVTERVAKASRLNPRDLSVLDVLHAHGPATPTAIADKTGITPTTLAAILTRLERDGRVNRYRNPHDARSSLLAITEDTVRELTQLYDDLNNDLIRTFAALTAPERATITGFLHDLVTTIHRTPPSGPTPEDAAKQALPEEISGSAPISAEAVAGER</sequence>
<feature type="domain" description="HTH marR-type" evidence="2">
    <location>
        <begin position="4"/>
        <end position="140"/>
    </location>
</feature>
<dbReference type="InterPro" id="IPR036390">
    <property type="entry name" value="WH_DNA-bd_sf"/>
</dbReference>
<evidence type="ECO:0000313" key="3">
    <source>
        <dbReference type="EMBL" id="GLB84167.1"/>
    </source>
</evidence>
<name>A0A9P3Q5V3_9MYCO</name>
<proteinExistence type="predicted"/>
<dbReference type="RefSeq" id="WP_238305758.1">
    <property type="nucleotide sequence ID" value="NZ_BRXE01000042.1"/>
</dbReference>
<organism evidence="4 5">
    <name type="scientific">Mycobacterium kiyosense</name>
    <dbReference type="NCBI Taxonomy" id="2871094"/>
    <lineage>
        <taxon>Bacteria</taxon>
        <taxon>Bacillati</taxon>
        <taxon>Actinomycetota</taxon>
        <taxon>Actinomycetes</taxon>
        <taxon>Mycobacteriales</taxon>
        <taxon>Mycobacteriaceae</taxon>
        <taxon>Mycobacterium</taxon>
    </lineage>
</organism>
<feature type="region of interest" description="Disordered" evidence="1">
    <location>
        <begin position="143"/>
        <end position="179"/>
    </location>
</feature>
<evidence type="ECO:0000259" key="2">
    <source>
        <dbReference type="PROSITE" id="PS50995"/>
    </source>
</evidence>
<evidence type="ECO:0000313" key="5">
    <source>
        <dbReference type="Proteomes" id="UP001064782"/>
    </source>
</evidence>
<dbReference type="PROSITE" id="PS50995">
    <property type="entry name" value="HTH_MARR_2"/>
    <property type="match status" value="1"/>
</dbReference>
<dbReference type="GeneID" id="83628898"/>
<dbReference type="Proteomes" id="UP001064782">
    <property type="component" value="Unassembled WGS sequence"/>
</dbReference>
<dbReference type="EMBL" id="BRXE01000042">
    <property type="protein sequence ID" value="GLB84167.1"/>
    <property type="molecule type" value="Genomic_DNA"/>
</dbReference>
<dbReference type="AlphaFoldDB" id="A0A9P3Q5V3"/>
<dbReference type="GO" id="GO:0003700">
    <property type="term" value="F:DNA-binding transcription factor activity"/>
    <property type="evidence" value="ECO:0007669"/>
    <property type="project" value="InterPro"/>
</dbReference>
<dbReference type="SMART" id="SM00347">
    <property type="entry name" value="HTH_MARR"/>
    <property type="match status" value="1"/>
</dbReference>